<evidence type="ECO:0000259" key="1">
    <source>
        <dbReference type="Pfam" id="PF07883"/>
    </source>
</evidence>
<dbReference type="InterPro" id="IPR011051">
    <property type="entry name" value="RmlC_Cupin_sf"/>
</dbReference>
<protein>
    <submittedName>
        <fullName evidence="2">Quercetin dioxygenase-like cupin family protein</fullName>
    </submittedName>
</protein>
<dbReference type="EMBL" id="JACCBF010000001">
    <property type="protein sequence ID" value="NYD32451.1"/>
    <property type="molecule type" value="Genomic_DNA"/>
</dbReference>
<keyword evidence="3" id="KW-1185">Reference proteome</keyword>
<name>A0A852RFU9_9ACTN</name>
<proteinExistence type="predicted"/>
<dbReference type="Pfam" id="PF07883">
    <property type="entry name" value="Cupin_2"/>
    <property type="match status" value="1"/>
</dbReference>
<sequence>MSALKTARADARVTTTPNATMTTLASPTQGGSGALSMWRVDMAAGQSGPEHVFDVEQAWHLLDGAAAVVVDGRTIELSAGDTVVVPAGSPRQVSTTAGAAFVVAGPAGGLATPLGGGTPEPVAPAWIQ</sequence>
<dbReference type="AlphaFoldDB" id="A0A852RFU9"/>
<dbReference type="InterPro" id="IPR013096">
    <property type="entry name" value="Cupin_2"/>
</dbReference>
<comment type="caution">
    <text evidence="2">The sequence shown here is derived from an EMBL/GenBank/DDBJ whole genome shotgun (WGS) entry which is preliminary data.</text>
</comment>
<dbReference type="GO" id="GO:0051213">
    <property type="term" value="F:dioxygenase activity"/>
    <property type="evidence" value="ECO:0007669"/>
    <property type="project" value="UniProtKB-KW"/>
</dbReference>
<feature type="domain" description="Cupin type-2" evidence="1">
    <location>
        <begin position="39"/>
        <end position="97"/>
    </location>
</feature>
<dbReference type="RefSeq" id="WP_179728626.1">
    <property type="nucleotide sequence ID" value="NZ_BAABEF010000001.1"/>
</dbReference>
<gene>
    <name evidence="2" type="ORF">BJ958_003997</name>
</gene>
<accession>A0A852RFU9</accession>
<reference evidence="2 3" key="1">
    <citation type="submission" date="2020-07" db="EMBL/GenBank/DDBJ databases">
        <title>Sequencing the genomes of 1000 actinobacteria strains.</title>
        <authorList>
            <person name="Klenk H.-P."/>
        </authorList>
    </citation>
    <scope>NUCLEOTIDE SEQUENCE [LARGE SCALE GENOMIC DNA]</scope>
    <source>
        <strain evidence="2 3">DSM 19082</strain>
    </source>
</reference>
<keyword evidence="2" id="KW-0560">Oxidoreductase</keyword>
<evidence type="ECO:0000313" key="3">
    <source>
        <dbReference type="Proteomes" id="UP000582231"/>
    </source>
</evidence>
<dbReference type="SUPFAM" id="SSF51182">
    <property type="entry name" value="RmlC-like cupins"/>
    <property type="match status" value="1"/>
</dbReference>
<keyword evidence="2" id="KW-0223">Dioxygenase</keyword>
<evidence type="ECO:0000313" key="2">
    <source>
        <dbReference type="EMBL" id="NYD32451.1"/>
    </source>
</evidence>
<dbReference type="CDD" id="cd02208">
    <property type="entry name" value="cupin_RmlC-like"/>
    <property type="match status" value="1"/>
</dbReference>
<dbReference type="InterPro" id="IPR014710">
    <property type="entry name" value="RmlC-like_jellyroll"/>
</dbReference>
<organism evidence="2 3">
    <name type="scientific">Nocardioides kongjuensis</name>
    <dbReference type="NCBI Taxonomy" id="349522"/>
    <lineage>
        <taxon>Bacteria</taxon>
        <taxon>Bacillati</taxon>
        <taxon>Actinomycetota</taxon>
        <taxon>Actinomycetes</taxon>
        <taxon>Propionibacteriales</taxon>
        <taxon>Nocardioidaceae</taxon>
        <taxon>Nocardioides</taxon>
    </lineage>
</organism>
<dbReference type="Gene3D" id="2.60.120.10">
    <property type="entry name" value="Jelly Rolls"/>
    <property type="match status" value="1"/>
</dbReference>
<dbReference type="Proteomes" id="UP000582231">
    <property type="component" value="Unassembled WGS sequence"/>
</dbReference>